<dbReference type="PANTHER" id="PTHR42715:SF10">
    <property type="entry name" value="BETA-GLUCOSIDASE"/>
    <property type="match status" value="1"/>
</dbReference>
<dbReference type="PANTHER" id="PTHR42715">
    <property type="entry name" value="BETA-GLUCOSIDASE"/>
    <property type="match status" value="1"/>
</dbReference>
<dbReference type="Pfam" id="PF01915">
    <property type="entry name" value="Glyco_hydro_3_C"/>
    <property type="match status" value="1"/>
</dbReference>
<gene>
    <name evidence="4" type="ORF">IAC43_04515</name>
</gene>
<evidence type="ECO:0000313" key="4">
    <source>
        <dbReference type="EMBL" id="HIT94424.1"/>
    </source>
</evidence>
<reference evidence="4" key="1">
    <citation type="submission" date="2020-10" db="EMBL/GenBank/DDBJ databases">
        <authorList>
            <person name="Gilroy R."/>
        </authorList>
    </citation>
    <scope>NUCLEOTIDE SEQUENCE</scope>
    <source>
        <strain evidence="4">ChiBcec7-5410</strain>
    </source>
</reference>
<dbReference type="SMART" id="SM01217">
    <property type="entry name" value="Fn3_like"/>
    <property type="match status" value="1"/>
</dbReference>
<dbReference type="InterPro" id="IPR017853">
    <property type="entry name" value="GH"/>
</dbReference>
<organism evidence="4 5">
    <name type="scientific">Candidatus Faecivivens stercoripullorum</name>
    <dbReference type="NCBI Taxonomy" id="2840805"/>
    <lineage>
        <taxon>Bacteria</taxon>
        <taxon>Bacillati</taxon>
        <taxon>Bacillota</taxon>
        <taxon>Clostridia</taxon>
        <taxon>Eubacteriales</taxon>
        <taxon>Oscillospiraceae</taxon>
        <taxon>Oscillospiraceae incertae sedis</taxon>
        <taxon>Candidatus Faecivivens</taxon>
    </lineage>
</organism>
<dbReference type="GO" id="GO:0008422">
    <property type="term" value="F:beta-glucosidase activity"/>
    <property type="evidence" value="ECO:0007669"/>
    <property type="project" value="UniProtKB-ARBA"/>
</dbReference>
<dbReference type="SUPFAM" id="SSF51445">
    <property type="entry name" value="(Trans)glycosidases"/>
    <property type="match status" value="1"/>
</dbReference>
<evidence type="ECO:0000259" key="3">
    <source>
        <dbReference type="SMART" id="SM01217"/>
    </source>
</evidence>
<dbReference type="Pfam" id="PF14310">
    <property type="entry name" value="Fn3-like"/>
    <property type="match status" value="1"/>
</dbReference>
<dbReference type="InterPro" id="IPR036962">
    <property type="entry name" value="Glyco_hydro_3_N_sf"/>
</dbReference>
<proteinExistence type="inferred from homology"/>
<evidence type="ECO:0000256" key="2">
    <source>
        <dbReference type="ARBA" id="ARBA00022801"/>
    </source>
</evidence>
<dbReference type="Gene3D" id="2.60.40.10">
    <property type="entry name" value="Immunoglobulins"/>
    <property type="match status" value="1"/>
</dbReference>
<name>A0A9D1H7X9_9FIRM</name>
<dbReference type="InterPro" id="IPR036881">
    <property type="entry name" value="Glyco_hydro_3_C_sf"/>
</dbReference>
<evidence type="ECO:0000313" key="5">
    <source>
        <dbReference type="Proteomes" id="UP000824160"/>
    </source>
</evidence>
<dbReference type="InterPro" id="IPR026891">
    <property type="entry name" value="Fn3-like"/>
</dbReference>
<accession>A0A9D1H7X9</accession>
<comment type="caution">
    <text evidence="4">The sequence shown here is derived from an EMBL/GenBank/DDBJ whole genome shotgun (WGS) entry which is preliminary data.</text>
</comment>
<dbReference type="InterPro" id="IPR050288">
    <property type="entry name" value="Cellulose_deg_GH3"/>
</dbReference>
<dbReference type="InterPro" id="IPR001764">
    <property type="entry name" value="Glyco_hydro_3_N"/>
</dbReference>
<dbReference type="InterPro" id="IPR002772">
    <property type="entry name" value="Glyco_hydro_3_C"/>
</dbReference>
<dbReference type="FunFam" id="2.60.40.10:FF:000495">
    <property type="entry name" value="Periplasmic beta-glucosidase"/>
    <property type="match status" value="1"/>
</dbReference>
<feature type="domain" description="Fibronectin type III-like" evidence="3">
    <location>
        <begin position="718"/>
        <end position="787"/>
    </location>
</feature>
<dbReference type="SUPFAM" id="SSF52279">
    <property type="entry name" value="Beta-D-glucan exohydrolase, C-terminal domain"/>
    <property type="match status" value="1"/>
</dbReference>
<dbReference type="InterPro" id="IPR013783">
    <property type="entry name" value="Ig-like_fold"/>
</dbReference>
<dbReference type="EMBL" id="DVLW01000119">
    <property type="protein sequence ID" value="HIT94424.1"/>
    <property type="molecule type" value="Genomic_DNA"/>
</dbReference>
<comment type="similarity">
    <text evidence="1">Belongs to the glycosyl hydrolase 3 family.</text>
</comment>
<dbReference type="AlphaFoldDB" id="A0A9D1H7X9"/>
<reference evidence="4" key="2">
    <citation type="journal article" date="2021" name="PeerJ">
        <title>Extensive microbial diversity within the chicken gut microbiome revealed by metagenomics and culture.</title>
        <authorList>
            <person name="Gilroy R."/>
            <person name="Ravi A."/>
            <person name="Getino M."/>
            <person name="Pursley I."/>
            <person name="Horton D.L."/>
            <person name="Alikhan N.F."/>
            <person name="Baker D."/>
            <person name="Gharbi K."/>
            <person name="Hall N."/>
            <person name="Watson M."/>
            <person name="Adriaenssens E.M."/>
            <person name="Foster-Nyarko E."/>
            <person name="Jarju S."/>
            <person name="Secka A."/>
            <person name="Antonio M."/>
            <person name="Oren A."/>
            <person name="Chaudhuri R.R."/>
            <person name="La Ragione R."/>
            <person name="Hildebrand F."/>
            <person name="Pallen M.J."/>
        </authorList>
    </citation>
    <scope>NUCLEOTIDE SEQUENCE</scope>
    <source>
        <strain evidence="4">ChiBcec7-5410</strain>
    </source>
</reference>
<dbReference type="Proteomes" id="UP000824160">
    <property type="component" value="Unassembled WGS sequence"/>
</dbReference>
<dbReference type="PRINTS" id="PR00133">
    <property type="entry name" value="GLHYDRLASE3"/>
</dbReference>
<dbReference type="Gene3D" id="3.20.20.300">
    <property type="entry name" value="Glycoside hydrolase, family 3, N-terminal domain"/>
    <property type="match status" value="1"/>
</dbReference>
<sequence length="820" mass="89449">MEKYQNPALPVAERVEDLLSRMTLEEKAAQLCGNLAVSFMEDGKVDMEALREQFSDGHGRFTQYSLVGIADPMVIAEITNQLQHFFVEETRLGIPVALQSENLCGYPAAGGTIFPSMLNMASTWQPELMETVADIIGQESGAVGINSAMSPVIDVSRDPRWGRTYETFGEDPYLVSQMGVHYIRGMQRHGIGCIAKHFLGYAESQAGLNCAAERIGDRELYETFATPFEAAIKEANVSGMMASYSEIDGIPVAANKKIARTLLRDTMGFKGMLTSDGGGIARLYSTNKVVRSYEEAGLYAIKGGCDTEIPVGGAYKLLPRYVREGKLDEALLDESVRRILTIKFECGLFENPYIDLDAVKEAMTNPEKQQLSLKAAEQSLTLLKNDGILPLTGTPKLAVIGPHANSLRYPISGYTYPAYLEMIDASRGKDSNNITIGGMKDESAKEDASPGYEVKKKKSGGAFASMVDLFNEEQKARICDMTTSLRRIGCQSLYEILDNRYIVTYAPGCDIVKPGRDGFDEAVAAAKESDVVIMALGGNCGWVNVTGGEGKDRSSLDLPGEQQALLEAVVATGKPVVLVLYGPGCFAIPWADKHCSAIVQAWMPGPYAGIAVADLLDGTINPGGKLPVSFPRTIGQVPIFYNHKVGSGYDDVYGNNMIFSGGYVDGSSRPLYPFGYGLSYTTFALSDFEVEQPEVPTKDGTIRLSVKVTNTGTRPGDEVVQLYTHFKDAYVTRPWKQLTGFLRVSLKPGQSKRVDFAVKTSQLGYYNEEMEFVVEPGALDLMVGTSSADIAFTREIQLTGERWPLAGRRSYTSEATQQEC</sequence>
<dbReference type="Gene3D" id="3.40.50.1700">
    <property type="entry name" value="Glycoside hydrolase family 3 C-terminal domain"/>
    <property type="match status" value="1"/>
</dbReference>
<protein>
    <submittedName>
        <fullName evidence="4">Glycoside hydrolase family 3 C-terminal domain-containing protein</fullName>
    </submittedName>
</protein>
<dbReference type="Pfam" id="PF00933">
    <property type="entry name" value="Glyco_hydro_3"/>
    <property type="match status" value="1"/>
</dbReference>
<keyword evidence="2 4" id="KW-0378">Hydrolase</keyword>
<dbReference type="GO" id="GO:0005975">
    <property type="term" value="P:carbohydrate metabolic process"/>
    <property type="evidence" value="ECO:0007669"/>
    <property type="project" value="InterPro"/>
</dbReference>
<evidence type="ECO:0000256" key="1">
    <source>
        <dbReference type="ARBA" id="ARBA00005336"/>
    </source>
</evidence>